<gene>
    <name evidence="1" type="ORF">VAT7223_01677</name>
</gene>
<dbReference type="GeneID" id="94235876"/>
<dbReference type="EMBL" id="FLQP01000020">
    <property type="protein sequence ID" value="SBS63442.1"/>
    <property type="molecule type" value="Genomic_DNA"/>
</dbReference>
<accession>A0A1C3IPU7</accession>
<name>A0A1C3IPU7_9VIBR</name>
<organism evidence="1 2">
    <name type="scientific">Vibrio atlanticus</name>
    <dbReference type="NCBI Taxonomy" id="693153"/>
    <lineage>
        <taxon>Bacteria</taxon>
        <taxon>Pseudomonadati</taxon>
        <taxon>Pseudomonadota</taxon>
        <taxon>Gammaproteobacteria</taxon>
        <taxon>Vibrionales</taxon>
        <taxon>Vibrionaceae</taxon>
        <taxon>Vibrio</taxon>
    </lineage>
</organism>
<dbReference type="Proteomes" id="UP000092876">
    <property type="component" value="Unassembled WGS sequence"/>
</dbReference>
<protein>
    <submittedName>
        <fullName evidence="1">Uncharacterized protein</fullName>
    </submittedName>
</protein>
<dbReference type="AlphaFoldDB" id="A0A1C3IPU7"/>
<evidence type="ECO:0000313" key="2">
    <source>
        <dbReference type="Proteomes" id="UP000092876"/>
    </source>
</evidence>
<dbReference type="RefSeq" id="WP_065678905.1">
    <property type="nucleotide sequence ID" value="NZ_AP025461.1"/>
</dbReference>
<reference evidence="2" key="1">
    <citation type="submission" date="2016-06" db="EMBL/GenBank/DDBJ databases">
        <authorList>
            <person name="Rodrigo-Torres Lidia"/>
            <person name="Arahal R.David."/>
        </authorList>
    </citation>
    <scope>NUCLEOTIDE SEQUENCE [LARGE SCALE GENOMIC DNA]</scope>
    <source>
        <strain evidence="2">CECT 7223</strain>
    </source>
</reference>
<sequence>MVKSITAKGVIYGNDTLFTCKQNRNGLFELARKHGRVAGTRPQDLKNKVYAESLDEAWNLLKTEKFYIVLTGQICGIHRKSLRSLDSVDIIFDVQSRLNCVTV</sequence>
<evidence type="ECO:0000313" key="1">
    <source>
        <dbReference type="EMBL" id="SBS63442.1"/>
    </source>
</evidence>
<proteinExistence type="predicted"/>